<evidence type="ECO:0000256" key="4">
    <source>
        <dbReference type="ARBA" id="ARBA00023136"/>
    </source>
</evidence>
<dbReference type="InterPro" id="IPR029016">
    <property type="entry name" value="GAF-like_dom_sf"/>
</dbReference>
<feature type="domain" description="GGDEF" evidence="8">
    <location>
        <begin position="706"/>
        <end position="840"/>
    </location>
</feature>
<dbReference type="PANTHER" id="PTHR44757:SF2">
    <property type="entry name" value="BIOFILM ARCHITECTURE MAINTENANCE PROTEIN MBAA"/>
    <property type="match status" value="1"/>
</dbReference>
<evidence type="ECO:0000259" key="7">
    <source>
        <dbReference type="PROSITE" id="PS50883"/>
    </source>
</evidence>
<dbReference type="EMBL" id="CP139965">
    <property type="protein sequence ID" value="WQD77769.1"/>
    <property type="molecule type" value="Genomic_DNA"/>
</dbReference>
<evidence type="ECO:0000259" key="6">
    <source>
        <dbReference type="PROSITE" id="PS50839"/>
    </source>
</evidence>
<accession>A0ABZ0WKA1</accession>
<dbReference type="InterPro" id="IPR052155">
    <property type="entry name" value="Biofilm_reg_signaling"/>
</dbReference>
<feature type="transmembrane region" description="Helical" evidence="5">
    <location>
        <begin position="20"/>
        <end position="43"/>
    </location>
</feature>
<dbReference type="PROSITE" id="PS50883">
    <property type="entry name" value="EAL"/>
    <property type="match status" value="1"/>
</dbReference>
<protein>
    <submittedName>
        <fullName evidence="9">EAL domain-containing protein</fullName>
    </submittedName>
</protein>
<evidence type="ECO:0000256" key="2">
    <source>
        <dbReference type="ARBA" id="ARBA00022692"/>
    </source>
</evidence>
<evidence type="ECO:0000256" key="1">
    <source>
        <dbReference type="ARBA" id="ARBA00004370"/>
    </source>
</evidence>
<dbReference type="PANTHER" id="PTHR44757">
    <property type="entry name" value="DIGUANYLATE CYCLASE DGCP"/>
    <property type="match status" value="1"/>
</dbReference>
<evidence type="ECO:0000313" key="10">
    <source>
        <dbReference type="Proteomes" id="UP001325479"/>
    </source>
</evidence>
<evidence type="ECO:0000256" key="5">
    <source>
        <dbReference type="SAM" id="Phobius"/>
    </source>
</evidence>
<dbReference type="Pfam" id="PF03924">
    <property type="entry name" value="CHASE"/>
    <property type="match status" value="1"/>
</dbReference>
<dbReference type="InterPro" id="IPR001633">
    <property type="entry name" value="EAL_dom"/>
</dbReference>
<dbReference type="CDD" id="cd00130">
    <property type="entry name" value="PAS"/>
    <property type="match status" value="1"/>
</dbReference>
<reference evidence="9 10" key="1">
    <citation type="submission" date="2023-12" db="EMBL/GenBank/DDBJ databases">
        <title>Genome sequencing and assembly of bacterial species from a model synthetic community.</title>
        <authorList>
            <person name="Hogle S.L."/>
        </authorList>
    </citation>
    <scope>NUCLEOTIDE SEQUENCE [LARGE SCALE GENOMIC DNA]</scope>
    <source>
        <strain evidence="9 10">HAMBI 2494</strain>
    </source>
</reference>
<dbReference type="InterPro" id="IPR043128">
    <property type="entry name" value="Rev_trsase/Diguanyl_cyclase"/>
</dbReference>
<name>A0ABZ0WKA1_9BURK</name>
<evidence type="ECO:0000313" key="9">
    <source>
        <dbReference type="EMBL" id="WQD77769.1"/>
    </source>
</evidence>
<dbReference type="RefSeq" id="WP_232833463.1">
    <property type="nucleotide sequence ID" value="NZ_CP139965.1"/>
</dbReference>
<dbReference type="Proteomes" id="UP001325479">
    <property type="component" value="Chromosome"/>
</dbReference>
<feature type="domain" description="CHASE" evidence="6">
    <location>
        <begin position="82"/>
        <end position="264"/>
    </location>
</feature>
<dbReference type="Gene3D" id="3.30.450.40">
    <property type="match status" value="1"/>
</dbReference>
<dbReference type="Gene3D" id="3.20.20.450">
    <property type="entry name" value="EAL domain"/>
    <property type="match status" value="1"/>
</dbReference>
<dbReference type="CDD" id="cd01948">
    <property type="entry name" value="EAL"/>
    <property type="match status" value="1"/>
</dbReference>
<dbReference type="SMART" id="SM00052">
    <property type="entry name" value="EAL"/>
    <property type="match status" value="1"/>
</dbReference>
<dbReference type="Pfam" id="PF00563">
    <property type="entry name" value="EAL"/>
    <property type="match status" value="1"/>
</dbReference>
<dbReference type="InterPro" id="IPR035919">
    <property type="entry name" value="EAL_sf"/>
</dbReference>
<dbReference type="SMART" id="SM00267">
    <property type="entry name" value="GGDEF"/>
    <property type="match status" value="1"/>
</dbReference>
<dbReference type="SUPFAM" id="SSF55073">
    <property type="entry name" value="Nucleotide cyclase"/>
    <property type="match status" value="1"/>
</dbReference>
<evidence type="ECO:0000259" key="8">
    <source>
        <dbReference type="PROSITE" id="PS50887"/>
    </source>
</evidence>
<dbReference type="Gene3D" id="3.30.450.20">
    <property type="entry name" value="PAS domain"/>
    <property type="match status" value="1"/>
</dbReference>
<proteinExistence type="predicted"/>
<gene>
    <name evidence="9" type="ORF">U0042_27655</name>
</gene>
<keyword evidence="2 5" id="KW-0812">Transmembrane</keyword>
<dbReference type="NCBIfam" id="TIGR00229">
    <property type="entry name" value="sensory_box"/>
    <property type="match status" value="1"/>
</dbReference>
<organism evidence="9 10">
    <name type="scientific">Paraburkholderia kururiensis</name>
    <dbReference type="NCBI Taxonomy" id="984307"/>
    <lineage>
        <taxon>Bacteria</taxon>
        <taxon>Pseudomonadati</taxon>
        <taxon>Pseudomonadota</taxon>
        <taxon>Betaproteobacteria</taxon>
        <taxon>Burkholderiales</taxon>
        <taxon>Burkholderiaceae</taxon>
        <taxon>Paraburkholderia</taxon>
    </lineage>
</organism>
<dbReference type="InterPro" id="IPR029787">
    <property type="entry name" value="Nucleotide_cyclase"/>
</dbReference>
<evidence type="ECO:0000256" key="3">
    <source>
        <dbReference type="ARBA" id="ARBA00022989"/>
    </source>
</evidence>
<dbReference type="InterPro" id="IPR006189">
    <property type="entry name" value="CHASE_dom"/>
</dbReference>
<dbReference type="InterPro" id="IPR042240">
    <property type="entry name" value="CHASE_sf"/>
</dbReference>
<comment type="subcellular location">
    <subcellularLocation>
        <location evidence="1">Membrane</location>
    </subcellularLocation>
</comment>
<dbReference type="Gene3D" id="3.30.450.350">
    <property type="entry name" value="CHASE domain"/>
    <property type="match status" value="1"/>
</dbReference>
<dbReference type="PROSITE" id="PS50887">
    <property type="entry name" value="GGDEF"/>
    <property type="match status" value="1"/>
</dbReference>
<dbReference type="Pfam" id="PF00990">
    <property type="entry name" value="GGDEF"/>
    <property type="match status" value="1"/>
</dbReference>
<keyword evidence="3 5" id="KW-1133">Transmembrane helix</keyword>
<keyword evidence="4 5" id="KW-0472">Membrane</keyword>
<dbReference type="InterPro" id="IPR000160">
    <property type="entry name" value="GGDEF_dom"/>
</dbReference>
<sequence>MREFWGRYFRPLHRAGAAGLSLGVLLAGIAITAAVYLISVDLIQREARLRFSADTADIQQKIGTRVRLYSDVLVTMQALFSASDDISRTEFRDFVNGLNLPDRYPGFQTLNYAAYVRDEDVAEFIALQRVDPILRAARTDFAIRPPGRRPAYFVLTYVEPLQDNLPSVGLDLGVEPGRLAALARGRDTGEPVSSGRLIFAQSTHPHIGIALRLPVYRRGMPHDTVAERRLAYIGSVGAGIRLNDLMAGLLAANTSKAIRLRIYEAGRLDEPAVLPSTATLLFDSASPNASGETNMAASAAAVSATNANPAALNHEWTTSVVQPFGGRRWLLVVTVDPVALAGTQRMLPRSAALAGVVISLLLAGLAYSLATSRVRAVRLAERITGTLRESERARAEAQRTAHLGDWQVDAEGGAVHLSTEMARLLGWRGDSASVDHLLAAIDPHDRAALVVHARKTLRTGEPFELECRYRSMRGRRGWLQLIGRPYGAQERRALRGTALEITSRKLAERTRQLEHAISLKLATATSEAAVIQQIVDTLAEGMEWDAGAFWPDTSGQTPALSVALHAREDELGQWLLSRPAGLRRQSAWDAGQPCWRSGRKALSRLPHAAWLAAGGVTTVFAFGIRAGATTLGVAEFYARERRPSESNALAMAGSVAIQTCHFLQRRQAEDTLRFLATHDVLTGLPNRLMFRERLEEVLARARCDETAFHVLFIDLDEFKDVNDLLGHNAGDLLLRAVAERLRGQVAAPRDIARLGGDEFVMLVEEPRGTAFDIRCTVDAIHATLEQPFAVSGRQLAVTASIGIASYPGDGDDVQTLLKHADIAMYGAKEQGRNTWQLYARQMSTSLQQRIEMESHLRRAVDNGELVLYYQPRISLRTNRCTGVEALVRWRHPTLGLVAPMAFIPLAEQTGAIVQIGAWVLREACRQNAAWLASGLAPVRVAVNLSARQFSNKDLHREIMAALADAQLPGELLELELTESMVMRHAEQAAAWLSNLKRTGVRLSIDDFGTGYSSLAYLNRFPIDTVKIDRSFIHDIPASRSDAQITSAVIALGHGLGLEVVAEGVETEAHVEFLRKEGCDEVQGYFYSRPIPASEMTLFLKRWQDRGRADVRPLQSRRA</sequence>
<dbReference type="SUPFAM" id="SSF55785">
    <property type="entry name" value="PYP-like sensor domain (PAS domain)"/>
    <property type="match status" value="1"/>
</dbReference>
<dbReference type="NCBIfam" id="TIGR00254">
    <property type="entry name" value="GGDEF"/>
    <property type="match status" value="1"/>
</dbReference>
<dbReference type="InterPro" id="IPR000014">
    <property type="entry name" value="PAS"/>
</dbReference>
<dbReference type="SMART" id="SM01079">
    <property type="entry name" value="CHASE"/>
    <property type="match status" value="1"/>
</dbReference>
<dbReference type="SUPFAM" id="SSF141868">
    <property type="entry name" value="EAL domain-like"/>
    <property type="match status" value="1"/>
</dbReference>
<dbReference type="PROSITE" id="PS50839">
    <property type="entry name" value="CHASE"/>
    <property type="match status" value="1"/>
</dbReference>
<dbReference type="InterPro" id="IPR035965">
    <property type="entry name" value="PAS-like_dom_sf"/>
</dbReference>
<feature type="domain" description="EAL" evidence="7">
    <location>
        <begin position="849"/>
        <end position="1103"/>
    </location>
</feature>
<keyword evidence="10" id="KW-1185">Reference proteome</keyword>
<dbReference type="Gene3D" id="3.30.70.270">
    <property type="match status" value="1"/>
</dbReference>
<dbReference type="CDD" id="cd01949">
    <property type="entry name" value="GGDEF"/>
    <property type="match status" value="1"/>
</dbReference>